<reference evidence="4 5" key="1">
    <citation type="journal article" date="2016" name="Int. J. Syst. Evol. Microbiol.">
        <title>Paraphotobacterium marinum gen. nov., sp. nov., a member of the family Vibrionaceae, isolated from surface seawater.</title>
        <authorList>
            <person name="Huang Z."/>
            <person name="Dong C."/>
            <person name="Shao Z."/>
        </authorList>
    </citation>
    <scope>NUCLEOTIDE SEQUENCE [LARGE SCALE GENOMIC DNA]</scope>
    <source>
        <strain evidence="4 5">NSCS20N07D</strain>
    </source>
</reference>
<proteinExistence type="predicted"/>
<organism evidence="4 5">
    <name type="scientific">Paraphotobacterium marinum</name>
    <dbReference type="NCBI Taxonomy" id="1755811"/>
    <lineage>
        <taxon>Bacteria</taxon>
        <taxon>Pseudomonadati</taxon>
        <taxon>Pseudomonadota</taxon>
        <taxon>Gammaproteobacteria</taxon>
        <taxon>Vibrionales</taxon>
        <taxon>Vibrionaceae</taxon>
        <taxon>Paraphotobacterium</taxon>
    </lineage>
</organism>
<dbReference type="Gene3D" id="1.20.120.160">
    <property type="entry name" value="HPT domain"/>
    <property type="match status" value="1"/>
</dbReference>
<dbReference type="Pfam" id="PF01627">
    <property type="entry name" value="Hpt"/>
    <property type="match status" value="1"/>
</dbReference>
<name>A0A220VBP6_9GAMM</name>
<dbReference type="RefSeq" id="WP_089072611.1">
    <property type="nucleotide sequence ID" value="NZ_CBCSAM010000001.1"/>
</dbReference>
<evidence type="ECO:0000259" key="3">
    <source>
        <dbReference type="PROSITE" id="PS50894"/>
    </source>
</evidence>
<dbReference type="InterPro" id="IPR036641">
    <property type="entry name" value="HPT_dom_sf"/>
</dbReference>
<accession>A0A220VBP6</accession>
<protein>
    <recommendedName>
        <fullName evidence="3">HPt domain-containing protein</fullName>
    </recommendedName>
</protein>
<dbReference type="InterPro" id="IPR008207">
    <property type="entry name" value="Sig_transdc_His_kin_Hpt_dom"/>
</dbReference>
<dbReference type="AlphaFoldDB" id="A0A220VBP6"/>
<dbReference type="Proteomes" id="UP000242175">
    <property type="component" value="Chromosome large"/>
</dbReference>
<evidence type="ECO:0000313" key="5">
    <source>
        <dbReference type="Proteomes" id="UP000242175"/>
    </source>
</evidence>
<dbReference type="OrthoDB" id="6313555at2"/>
<evidence type="ECO:0000256" key="1">
    <source>
        <dbReference type="ARBA" id="ARBA00023012"/>
    </source>
</evidence>
<evidence type="ECO:0000256" key="2">
    <source>
        <dbReference type="PROSITE-ProRule" id="PRU00110"/>
    </source>
</evidence>
<evidence type="ECO:0000313" key="4">
    <source>
        <dbReference type="EMBL" id="ASK77701.1"/>
    </source>
</evidence>
<keyword evidence="2" id="KW-0597">Phosphoprotein</keyword>
<feature type="modified residue" description="Phosphohistidine" evidence="2">
    <location>
        <position position="53"/>
    </location>
</feature>
<dbReference type="KEGG" id="pmai:CF386_00650"/>
<gene>
    <name evidence="4" type="ORF">CF386_00650</name>
</gene>
<sequence>MILNKDILKALENEVGYADLSDLLKVFIEDLKENYSKLQVDTISNEELSSITHTLKSTAGTFGAEELSILAFEINTDIKANNLKDSSVTKLTEMISETIEVFQDISDLQS</sequence>
<dbReference type="SUPFAM" id="SSF47226">
    <property type="entry name" value="Histidine-containing phosphotransfer domain, HPT domain"/>
    <property type="match status" value="1"/>
</dbReference>
<dbReference type="GO" id="GO:0000160">
    <property type="term" value="P:phosphorelay signal transduction system"/>
    <property type="evidence" value="ECO:0007669"/>
    <property type="project" value="UniProtKB-KW"/>
</dbReference>
<keyword evidence="5" id="KW-1185">Reference proteome</keyword>
<dbReference type="PROSITE" id="PS50894">
    <property type="entry name" value="HPT"/>
    <property type="match status" value="1"/>
</dbReference>
<dbReference type="GO" id="GO:0004672">
    <property type="term" value="F:protein kinase activity"/>
    <property type="evidence" value="ECO:0007669"/>
    <property type="project" value="UniProtKB-ARBA"/>
</dbReference>
<dbReference type="EMBL" id="CP022355">
    <property type="protein sequence ID" value="ASK77701.1"/>
    <property type="molecule type" value="Genomic_DNA"/>
</dbReference>
<feature type="domain" description="HPt" evidence="3">
    <location>
        <begin position="16"/>
        <end position="110"/>
    </location>
</feature>
<keyword evidence="1" id="KW-0902">Two-component regulatory system</keyword>